<feature type="chain" id="PRO_5037517827" evidence="2">
    <location>
        <begin position="27"/>
        <end position="189"/>
    </location>
</feature>
<evidence type="ECO:0000313" key="3">
    <source>
        <dbReference type="Proteomes" id="UP000887574"/>
    </source>
</evidence>
<keyword evidence="3" id="KW-1185">Reference proteome</keyword>
<evidence type="ECO:0000256" key="2">
    <source>
        <dbReference type="SAM" id="SignalP"/>
    </source>
</evidence>
<feature type="signal peptide" evidence="2">
    <location>
        <begin position="1"/>
        <end position="26"/>
    </location>
</feature>
<dbReference type="Proteomes" id="UP000887574">
    <property type="component" value="Unplaced"/>
</dbReference>
<dbReference type="AlphaFoldDB" id="A0A915DGK6"/>
<evidence type="ECO:0000313" key="4">
    <source>
        <dbReference type="WBParaSite" id="jg19231"/>
    </source>
</evidence>
<accession>A0A915DGK6</accession>
<sequence>MKPHTNHFVRPCFLFLLLLLSTAVQAQQVKEVEIDTNEQQDQQTNSSWPPKPPFDFMAPNGTIPSNQGPWTSFKGWVGQVKQNTAHIFGKAGNDIETLASSASKVIQNKTQELGQTIERHVGHQNHTFQNGTKILEALGGGLANLTGTSLRDVAPEESKAVEQEPEKKNKLLINILYSTKNDKKTLFAT</sequence>
<reference evidence="4" key="1">
    <citation type="submission" date="2022-11" db="UniProtKB">
        <authorList>
            <consortium name="WormBaseParasite"/>
        </authorList>
    </citation>
    <scope>IDENTIFICATION</scope>
</reference>
<organism evidence="3 4">
    <name type="scientific">Ditylenchus dipsaci</name>
    <dbReference type="NCBI Taxonomy" id="166011"/>
    <lineage>
        <taxon>Eukaryota</taxon>
        <taxon>Metazoa</taxon>
        <taxon>Ecdysozoa</taxon>
        <taxon>Nematoda</taxon>
        <taxon>Chromadorea</taxon>
        <taxon>Rhabditida</taxon>
        <taxon>Tylenchina</taxon>
        <taxon>Tylenchomorpha</taxon>
        <taxon>Sphaerularioidea</taxon>
        <taxon>Anguinidae</taxon>
        <taxon>Anguininae</taxon>
        <taxon>Ditylenchus</taxon>
    </lineage>
</organism>
<keyword evidence="2" id="KW-0732">Signal</keyword>
<name>A0A915DGK6_9BILA</name>
<feature type="region of interest" description="Disordered" evidence="1">
    <location>
        <begin position="34"/>
        <end position="54"/>
    </location>
</feature>
<dbReference type="WBParaSite" id="jg19231">
    <property type="protein sequence ID" value="jg19231"/>
    <property type="gene ID" value="jg19231"/>
</dbReference>
<proteinExistence type="predicted"/>
<evidence type="ECO:0000256" key="1">
    <source>
        <dbReference type="SAM" id="MobiDB-lite"/>
    </source>
</evidence>
<feature type="compositionally biased region" description="Polar residues" evidence="1">
    <location>
        <begin position="37"/>
        <end position="48"/>
    </location>
</feature>
<protein>
    <submittedName>
        <fullName evidence="4">Uncharacterized protein</fullName>
    </submittedName>
</protein>